<feature type="region of interest" description="Disordered" evidence="1">
    <location>
        <begin position="23"/>
        <end position="53"/>
    </location>
</feature>
<feature type="compositionally biased region" description="Low complexity" evidence="1">
    <location>
        <begin position="23"/>
        <end position="50"/>
    </location>
</feature>
<dbReference type="InterPro" id="IPR037050">
    <property type="entry name" value="DUF1254_sf"/>
</dbReference>
<dbReference type="Pfam" id="PF06863">
    <property type="entry name" value="DUF1254"/>
    <property type="match status" value="1"/>
</dbReference>
<organism evidence="4 5">
    <name type="scientific">Lysobacter arvi</name>
    <dbReference type="NCBI Taxonomy" id="3038776"/>
    <lineage>
        <taxon>Bacteria</taxon>
        <taxon>Pseudomonadati</taxon>
        <taxon>Pseudomonadota</taxon>
        <taxon>Gammaproteobacteria</taxon>
        <taxon>Lysobacterales</taxon>
        <taxon>Lysobacteraceae</taxon>
        <taxon>Lysobacter</taxon>
    </lineage>
</organism>
<dbReference type="Pfam" id="PF06742">
    <property type="entry name" value="DUF1214"/>
    <property type="match status" value="1"/>
</dbReference>
<gene>
    <name evidence="4" type="ORF">P8609_17190</name>
</gene>
<dbReference type="RefSeq" id="WP_309263822.1">
    <property type="nucleotide sequence ID" value="NZ_JARUHG010000007.1"/>
</dbReference>
<proteinExistence type="predicted"/>
<accession>A0ABU1CIC4</accession>
<reference evidence="4 5" key="1">
    <citation type="submission" date="2023-04" db="EMBL/GenBank/DDBJ databases">
        <title>Lysobacter sp. strain UC isolated from soil sample.</title>
        <authorList>
            <person name="Choksket S."/>
            <person name="Harshvardhan F."/>
            <person name="Rana R."/>
            <person name="Patil P.B."/>
            <person name="Korpole S."/>
        </authorList>
    </citation>
    <scope>NUCLEOTIDE SEQUENCE [LARGE SCALE GENOMIC DNA]</scope>
    <source>
        <strain evidence="4 5">UC</strain>
    </source>
</reference>
<dbReference type="EMBL" id="JARUHG010000007">
    <property type="protein sequence ID" value="MDR0184701.1"/>
    <property type="molecule type" value="Genomic_DNA"/>
</dbReference>
<feature type="domain" description="DUF1214" evidence="2">
    <location>
        <begin position="270"/>
        <end position="354"/>
    </location>
</feature>
<protein>
    <submittedName>
        <fullName evidence="4">DUF1254 domain-containing protein</fullName>
    </submittedName>
</protein>
<sequence>MNVRQPLSLLAIAMACAGCNRQPPANDAATAPAQPSASAPATAANATDEPAPVKDAIRVTPDNFIRAESDTYIAGIVKESGGLGKLHHRREPATIDNQNVIRLNRDTLYTSAVFDLDAGPATITLPDAGSRFQSLMFVNQDHNAWTEYGAGAHTVTREKAGTRYVLVGIRTLVDPTDPKDVAEVHRLQDAISVTQASAGTLSLPAYDPASHKKVRDPLIALGSMLPDFKRSFGMPGQVDPVRHLIATAAGWGGNPDRDAVYLNITLEGNDGKVVYTLDVRDVPVDAFWSVSVYNADGYFQKNPYDAYSLNNLTAKKQADGAIRIQFGGCDGKVPNCLPTTPGWNYTVRLYRPRQEILDGTWTFPAPQPAA</sequence>
<dbReference type="PANTHER" id="PTHR36509">
    <property type="entry name" value="BLL3101 PROTEIN"/>
    <property type="match status" value="1"/>
</dbReference>
<dbReference type="Gene3D" id="2.60.40.1610">
    <property type="entry name" value="Domain of unknown function DUF1254"/>
    <property type="match status" value="1"/>
</dbReference>
<dbReference type="PANTHER" id="PTHR36509:SF2">
    <property type="entry name" value="BLL3101 PROTEIN"/>
    <property type="match status" value="1"/>
</dbReference>
<evidence type="ECO:0000313" key="4">
    <source>
        <dbReference type="EMBL" id="MDR0184701.1"/>
    </source>
</evidence>
<dbReference type="InterPro" id="IPR010679">
    <property type="entry name" value="DUF1254"/>
</dbReference>
<dbReference type="SUPFAM" id="SSF160935">
    <property type="entry name" value="VPA0735-like"/>
    <property type="match status" value="1"/>
</dbReference>
<evidence type="ECO:0000259" key="2">
    <source>
        <dbReference type="Pfam" id="PF06742"/>
    </source>
</evidence>
<feature type="domain" description="DUF1254" evidence="3">
    <location>
        <begin position="85"/>
        <end position="168"/>
    </location>
</feature>
<dbReference type="Gene3D" id="2.60.120.600">
    <property type="entry name" value="Domain of unknown function DUF1214, C-terminal domain"/>
    <property type="match status" value="1"/>
</dbReference>
<comment type="caution">
    <text evidence="4">The sequence shown here is derived from an EMBL/GenBank/DDBJ whole genome shotgun (WGS) entry which is preliminary data.</text>
</comment>
<evidence type="ECO:0000259" key="3">
    <source>
        <dbReference type="Pfam" id="PF06863"/>
    </source>
</evidence>
<dbReference type="PROSITE" id="PS51257">
    <property type="entry name" value="PROKAR_LIPOPROTEIN"/>
    <property type="match status" value="1"/>
</dbReference>
<dbReference type="Proteomes" id="UP001233535">
    <property type="component" value="Unassembled WGS sequence"/>
</dbReference>
<keyword evidence="5" id="KW-1185">Reference proteome</keyword>
<dbReference type="InterPro" id="IPR010621">
    <property type="entry name" value="DUF1214"/>
</dbReference>
<dbReference type="InterPro" id="IPR037049">
    <property type="entry name" value="DUF1214_C_sf"/>
</dbReference>
<evidence type="ECO:0000313" key="5">
    <source>
        <dbReference type="Proteomes" id="UP001233535"/>
    </source>
</evidence>
<evidence type="ECO:0000256" key="1">
    <source>
        <dbReference type="SAM" id="MobiDB-lite"/>
    </source>
</evidence>
<name>A0ABU1CIC4_9GAMM</name>